<comment type="caution">
    <text evidence="4">The sequence shown here is derived from an EMBL/GenBank/DDBJ whole genome shotgun (WGS) entry which is preliminary data.</text>
</comment>
<dbReference type="SUPFAM" id="SSF46785">
    <property type="entry name" value="Winged helix' DNA-binding domain"/>
    <property type="match status" value="1"/>
</dbReference>
<dbReference type="PANTHER" id="PTHR30363">
    <property type="entry name" value="HTH-TYPE TRANSCRIPTIONAL REGULATOR SRLR-RELATED"/>
    <property type="match status" value="1"/>
</dbReference>
<dbReference type="STRING" id="586239.AD943_02985"/>
<dbReference type="AlphaFoldDB" id="A0A4Y3M7P5"/>
<gene>
    <name evidence="4" type="ORF">GRO01_21290</name>
</gene>
<evidence type="ECO:0000256" key="2">
    <source>
        <dbReference type="ARBA" id="ARBA00023163"/>
    </source>
</evidence>
<keyword evidence="2" id="KW-0804">Transcription</keyword>
<feature type="domain" description="HTH deoR-type" evidence="3">
    <location>
        <begin position="11"/>
        <end position="66"/>
    </location>
</feature>
<dbReference type="SMART" id="SM00420">
    <property type="entry name" value="HTH_DEOR"/>
    <property type="match status" value="1"/>
</dbReference>
<protein>
    <submittedName>
        <fullName evidence="4">DeoR family transcriptional regulator</fullName>
    </submittedName>
</protein>
<evidence type="ECO:0000259" key="3">
    <source>
        <dbReference type="PROSITE" id="PS51000"/>
    </source>
</evidence>
<dbReference type="EMBL" id="BJLY01000004">
    <property type="protein sequence ID" value="GEB04553.1"/>
    <property type="molecule type" value="Genomic_DNA"/>
</dbReference>
<evidence type="ECO:0000313" key="4">
    <source>
        <dbReference type="EMBL" id="GEB04553.1"/>
    </source>
</evidence>
<name>A0A4Y3M7P5_9PROT</name>
<dbReference type="InterPro" id="IPR036390">
    <property type="entry name" value="WH_DNA-bd_sf"/>
</dbReference>
<dbReference type="PANTHER" id="PTHR30363:SF44">
    <property type="entry name" value="AGA OPERON TRANSCRIPTIONAL REPRESSOR-RELATED"/>
    <property type="match status" value="1"/>
</dbReference>
<accession>A0A4Y3M7P5</accession>
<dbReference type="SUPFAM" id="SSF100950">
    <property type="entry name" value="NagB/RpiA/CoA transferase-like"/>
    <property type="match status" value="1"/>
</dbReference>
<dbReference type="PROSITE" id="PS51000">
    <property type="entry name" value="HTH_DEOR_2"/>
    <property type="match status" value="1"/>
</dbReference>
<dbReference type="GO" id="GO:0003700">
    <property type="term" value="F:DNA-binding transcription factor activity"/>
    <property type="evidence" value="ECO:0007669"/>
    <property type="project" value="InterPro"/>
</dbReference>
<dbReference type="Proteomes" id="UP000320772">
    <property type="component" value="Unassembled WGS sequence"/>
</dbReference>
<sequence length="274" mass="29114">MNAMLMEGQALSGRRRGILDYVMEQGAVPVGELLKRFSLSRTSINRDLLALSAQGLIRRNGANITALPSVSAPGSILYRSRQKVAQKQAIARLAASMVSPGDTVALDDSTTALCMAESLSEIAPLTVVTNSLGLGMRLGSCETVSVIGLGGNYSPIFDAFAGMVCEQSVRAMRIDMAFVSAAAVHGLTAYHQVEEIVRAKRALMDTADCRVLLVDSRKFDTSAMSRLAMLSEFDVVITDDGIDPDYAGMLRDAGVTLRIAAVSPSASEDGFTVE</sequence>
<evidence type="ECO:0000256" key="1">
    <source>
        <dbReference type="ARBA" id="ARBA00023015"/>
    </source>
</evidence>
<dbReference type="Pfam" id="PF00455">
    <property type="entry name" value="DeoRC"/>
    <property type="match status" value="1"/>
</dbReference>
<dbReference type="SMART" id="SM01134">
    <property type="entry name" value="DeoRC"/>
    <property type="match status" value="1"/>
</dbReference>
<dbReference type="InterPro" id="IPR037171">
    <property type="entry name" value="NagB/RpiA_transferase-like"/>
</dbReference>
<dbReference type="InterPro" id="IPR014036">
    <property type="entry name" value="DeoR-like_C"/>
</dbReference>
<evidence type="ECO:0000313" key="5">
    <source>
        <dbReference type="Proteomes" id="UP000320772"/>
    </source>
</evidence>
<keyword evidence="1" id="KW-0805">Transcription regulation</keyword>
<proteinExistence type="predicted"/>
<dbReference type="InterPro" id="IPR001034">
    <property type="entry name" value="DeoR_HTH"/>
</dbReference>
<dbReference type="Pfam" id="PF08220">
    <property type="entry name" value="HTH_DeoR"/>
    <property type="match status" value="1"/>
</dbReference>
<keyword evidence="5" id="KW-1185">Reference proteome</keyword>
<organism evidence="4 5">
    <name type="scientific">Gluconobacter roseus NBRC 3990</name>
    <dbReference type="NCBI Taxonomy" id="1307950"/>
    <lineage>
        <taxon>Bacteria</taxon>
        <taxon>Pseudomonadati</taxon>
        <taxon>Pseudomonadota</taxon>
        <taxon>Alphaproteobacteria</taxon>
        <taxon>Acetobacterales</taxon>
        <taxon>Acetobacteraceae</taxon>
        <taxon>Gluconobacter</taxon>
    </lineage>
</organism>
<reference evidence="4 5" key="1">
    <citation type="submission" date="2019-06" db="EMBL/GenBank/DDBJ databases">
        <title>Whole genome shotgun sequence of Gluconobacter roseus NBRC 3990.</title>
        <authorList>
            <person name="Hosoyama A."/>
            <person name="Uohara A."/>
            <person name="Ohji S."/>
            <person name="Ichikawa N."/>
        </authorList>
    </citation>
    <scope>NUCLEOTIDE SEQUENCE [LARGE SCALE GENOMIC DNA]</scope>
    <source>
        <strain evidence="4 5">NBRC 3990</strain>
    </source>
</reference>
<dbReference type="RefSeq" id="WP_062507880.1">
    <property type="nucleotide sequence ID" value="NZ_BAQZ01000028.1"/>
</dbReference>
<dbReference type="InterPro" id="IPR050313">
    <property type="entry name" value="Carb_Metab_HTH_regulators"/>
</dbReference>